<accession>A0A2Z6DTN4</accession>
<feature type="compositionally biased region" description="Polar residues" evidence="8">
    <location>
        <begin position="219"/>
        <end position="236"/>
    </location>
</feature>
<dbReference type="InterPro" id="IPR017970">
    <property type="entry name" value="Homeobox_CS"/>
</dbReference>
<dbReference type="Gene3D" id="1.10.10.60">
    <property type="entry name" value="Homeodomain-like"/>
    <property type="match status" value="1"/>
</dbReference>
<evidence type="ECO:0000256" key="3">
    <source>
        <dbReference type="ARBA" id="ARBA00023125"/>
    </source>
</evidence>
<evidence type="ECO:0000256" key="2">
    <source>
        <dbReference type="ARBA" id="ARBA00006503"/>
    </source>
</evidence>
<dbReference type="PROSITE" id="PS50071">
    <property type="entry name" value="HOMEOBOX_2"/>
    <property type="match status" value="1"/>
</dbReference>
<evidence type="ECO:0000259" key="9">
    <source>
        <dbReference type="PROSITE" id="PS50071"/>
    </source>
</evidence>
<dbReference type="FunFam" id="1.10.10.60:FF:000223">
    <property type="entry name" value="Goosecoid homeobox 2"/>
    <property type="match status" value="1"/>
</dbReference>
<dbReference type="PANTHER" id="PTHR24329">
    <property type="entry name" value="HOMEOBOX PROTEIN ARISTALESS"/>
    <property type="match status" value="1"/>
</dbReference>
<dbReference type="InterPro" id="IPR001356">
    <property type="entry name" value="HD"/>
</dbReference>
<evidence type="ECO:0000256" key="6">
    <source>
        <dbReference type="PROSITE-ProRule" id="PRU00108"/>
    </source>
</evidence>
<feature type="DNA-binding region" description="Homeobox" evidence="6">
    <location>
        <begin position="119"/>
        <end position="178"/>
    </location>
</feature>
<proteinExistence type="evidence at transcript level"/>
<dbReference type="InterPro" id="IPR050649">
    <property type="entry name" value="Paired_Homeobox_TFs"/>
</dbReference>
<keyword evidence="4 6" id="KW-0371">Homeobox</keyword>
<feature type="region of interest" description="Disordered" evidence="8">
    <location>
        <begin position="177"/>
        <end position="236"/>
    </location>
</feature>
<comment type="subcellular location">
    <subcellularLocation>
        <location evidence="1 6 7">Nucleus</location>
    </subcellularLocation>
</comment>
<evidence type="ECO:0000256" key="8">
    <source>
        <dbReference type="SAM" id="MobiDB-lite"/>
    </source>
</evidence>
<evidence type="ECO:0000256" key="1">
    <source>
        <dbReference type="ARBA" id="ARBA00004123"/>
    </source>
</evidence>
<dbReference type="SMART" id="SM00389">
    <property type="entry name" value="HOX"/>
    <property type="match status" value="1"/>
</dbReference>
<dbReference type="CDD" id="cd00086">
    <property type="entry name" value="homeodomain"/>
    <property type="match status" value="1"/>
</dbReference>
<protein>
    <submittedName>
        <fullName evidence="10">Goosecoid</fullName>
    </submittedName>
</protein>
<name>A0A2Z6DTN4_PARTP</name>
<dbReference type="AlphaFoldDB" id="A0A2Z6DTN4"/>
<comment type="similarity">
    <text evidence="2">Belongs to the paired homeobox family. Bicoid subfamily.</text>
</comment>
<dbReference type="OrthoDB" id="6159439at2759"/>
<reference evidence="10" key="1">
    <citation type="submission" date="2018-04" db="EMBL/GenBank/DDBJ databases">
        <title>Early embryogenesis of the spider.</title>
        <authorList>
            <person name="Akiyama-Oda Y."/>
            <person name="Oda H."/>
        </authorList>
    </citation>
    <scope>NUCLEOTIDE SEQUENCE</scope>
</reference>
<dbReference type="GO" id="GO:0000981">
    <property type="term" value="F:DNA-binding transcription factor activity, RNA polymerase II-specific"/>
    <property type="evidence" value="ECO:0007669"/>
    <property type="project" value="InterPro"/>
</dbReference>
<evidence type="ECO:0000256" key="7">
    <source>
        <dbReference type="RuleBase" id="RU000682"/>
    </source>
</evidence>
<sequence length="236" mass="26874">MLPGYPAFHSSYPCCLVTDLFKTYPTVTPTTQRPSASFSIDSILSRDSTCSAPRLSAPANTVTTSAGPSSLWAATAPLHYHYAGADLCGYTSVLSPYLTSAPVFLGGAGTHQVGSHRRKRRHRTIFTEEQLEQLEAAFEKTHYPDVLLREELALRVDLKEERVEVWFKNRRAKWRKQQREEQDRHRLIQEDRSHQHPRHNEDSDRQSSPINILSRLTPGLQQSDYRSNDPSTHPNH</sequence>
<dbReference type="GO" id="GO:0000977">
    <property type="term" value="F:RNA polymerase II transcription regulatory region sequence-specific DNA binding"/>
    <property type="evidence" value="ECO:0007669"/>
    <property type="project" value="TreeGrafter"/>
</dbReference>
<evidence type="ECO:0000256" key="5">
    <source>
        <dbReference type="ARBA" id="ARBA00023242"/>
    </source>
</evidence>
<dbReference type="InterPro" id="IPR009057">
    <property type="entry name" value="Homeodomain-like_sf"/>
</dbReference>
<gene>
    <name evidence="10" type="primary">gsc</name>
</gene>
<dbReference type="SUPFAM" id="SSF46689">
    <property type="entry name" value="Homeodomain-like"/>
    <property type="match status" value="1"/>
</dbReference>
<dbReference type="PANTHER" id="PTHR24329:SF516">
    <property type="entry name" value="HOMEOBOX PROTEIN GOOSECOID"/>
    <property type="match status" value="1"/>
</dbReference>
<evidence type="ECO:0000313" key="10">
    <source>
        <dbReference type="EMBL" id="BBD75260.1"/>
    </source>
</evidence>
<dbReference type="GO" id="GO:0005634">
    <property type="term" value="C:nucleus"/>
    <property type="evidence" value="ECO:0007669"/>
    <property type="project" value="UniProtKB-SubCell"/>
</dbReference>
<dbReference type="EMBL" id="LC379623">
    <property type="protein sequence ID" value="BBD75260.1"/>
    <property type="molecule type" value="mRNA"/>
</dbReference>
<dbReference type="PROSITE" id="PS00027">
    <property type="entry name" value="HOMEOBOX_1"/>
    <property type="match status" value="1"/>
</dbReference>
<organism evidence="10">
    <name type="scientific">Parasteatoda tepidariorum</name>
    <name type="common">Common house spider</name>
    <name type="synonym">Achaearanea tepidariorum</name>
    <dbReference type="NCBI Taxonomy" id="114398"/>
    <lineage>
        <taxon>Eukaryota</taxon>
        <taxon>Metazoa</taxon>
        <taxon>Ecdysozoa</taxon>
        <taxon>Arthropoda</taxon>
        <taxon>Chelicerata</taxon>
        <taxon>Arachnida</taxon>
        <taxon>Araneae</taxon>
        <taxon>Araneomorphae</taxon>
        <taxon>Entelegynae</taxon>
        <taxon>Araneoidea</taxon>
        <taxon>Theridiidae</taxon>
        <taxon>Parasteatoda</taxon>
    </lineage>
</organism>
<dbReference type="Pfam" id="PF00046">
    <property type="entry name" value="Homeodomain"/>
    <property type="match status" value="1"/>
</dbReference>
<feature type="compositionally biased region" description="Basic and acidic residues" evidence="8">
    <location>
        <begin position="177"/>
        <end position="205"/>
    </location>
</feature>
<keyword evidence="3 6" id="KW-0238">DNA-binding</keyword>
<evidence type="ECO:0000256" key="4">
    <source>
        <dbReference type="ARBA" id="ARBA00023155"/>
    </source>
</evidence>
<feature type="domain" description="Homeobox" evidence="9">
    <location>
        <begin position="117"/>
        <end position="177"/>
    </location>
</feature>
<keyword evidence="5 6" id="KW-0539">Nucleus</keyword>